<gene>
    <name evidence="1" type="ORF">FNH13_13545</name>
</gene>
<proteinExistence type="predicted"/>
<evidence type="ECO:0000313" key="2">
    <source>
        <dbReference type="Proteomes" id="UP000315395"/>
    </source>
</evidence>
<dbReference type="OrthoDB" id="3827359at2"/>
<name>A0A516GCG5_9MICO</name>
<evidence type="ECO:0000313" key="1">
    <source>
        <dbReference type="EMBL" id="QDO89224.1"/>
    </source>
</evidence>
<dbReference type="RefSeq" id="WP_143783899.1">
    <property type="nucleotide sequence ID" value="NZ_CP041616.1"/>
</dbReference>
<keyword evidence="2" id="KW-1185">Reference proteome</keyword>
<protein>
    <submittedName>
        <fullName evidence="1">Uncharacterized protein</fullName>
    </submittedName>
</protein>
<sequence>MRWTELFDDLEAQLAAQEAAELLGEVAEHTRAATGQVLLRDRLLADLGRRIHLTLRGGEVLDGALSELARDWFVVQEQLPAQGREVLVVTASVVSVRGLSGRSDQGRRSRVQRSLDLRHALRALSRDRAVVRVRDVEGGVTVGTIDRVGADHLDLSAHPDDLPRRSRDVHSVVTIPYAALACVTRS</sequence>
<organism evidence="1 2">
    <name type="scientific">Ornithinimicrobium ciconiae</name>
    <dbReference type="NCBI Taxonomy" id="2594265"/>
    <lineage>
        <taxon>Bacteria</taxon>
        <taxon>Bacillati</taxon>
        <taxon>Actinomycetota</taxon>
        <taxon>Actinomycetes</taxon>
        <taxon>Micrococcales</taxon>
        <taxon>Ornithinimicrobiaceae</taxon>
        <taxon>Ornithinimicrobium</taxon>
    </lineage>
</organism>
<dbReference type="EMBL" id="CP041616">
    <property type="protein sequence ID" value="QDO89224.1"/>
    <property type="molecule type" value="Genomic_DNA"/>
</dbReference>
<dbReference type="Proteomes" id="UP000315395">
    <property type="component" value="Chromosome"/>
</dbReference>
<dbReference type="KEGG" id="orz:FNH13_13545"/>
<accession>A0A516GCG5</accession>
<dbReference type="AlphaFoldDB" id="A0A516GCG5"/>
<reference evidence="1 2" key="1">
    <citation type="submission" date="2019-07" db="EMBL/GenBank/DDBJ databases">
        <title>complete genome sequencing of Ornithinimicrobium sp. H23M54.</title>
        <authorList>
            <person name="Bae J.-W."/>
            <person name="Lee S.-Y."/>
        </authorList>
    </citation>
    <scope>NUCLEOTIDE SEQUENCE [LARGE SCALE GENOMIC DNA]</scope>
    <source>
        <strain evidence="1 2">H23M54</strain>
    </source>
</reference>